<dbReference type="GO" id="GO:0008270">
    <property type="term" value="F:zinc ion binding"/>
    <property type="evidence" value="ECO:0007669"/>
    <property type="project" value="UniProtKB-KW"/>
</dbReference>
<dbReference type="FunFam" id="3.30.160.60:FF:000125">
    <property type="entry name" value="Putative zinc finger protein 143"/>
    <property type="match status" value="1"/>
</dbReference>
<dbReference type="OrthoDB" id="9198690at2759"/>
<evidence type="ECO:0000256" key="4">
    <source>
        <dbReference type="ARBA" id="ARBA00022833"/>
    </source>
</evidence>
<keyword evidence="9" id="KW-1185">Reference proteome</keyword>
<dbReference type="SMART" id="SM00355">
    <property type="entry name" value="ZnF_C2H2"/>
    <property type="match status" value="2"/>
</dbReference>
<keyword evidence="2" id="KW-0677">Repeat</keyword>
<sequence length="277" mass="30386">MFRCGHPNSNSVHPTTSFPSHWLPAPTANSSLVLASLPPTASAMPDSRLSIEALVNGPMPSTRPCTTSPLSSSPCSSSDSFNSLSYAAWTRDSNVPSPSTPLLPPTGPVLAPLRTPSPSRRPSEPLAPTSPQTVIVKTPRGKRHRCNFRGCGRDFTRLSNLKAHWRRHSGEEPYACVHCTRTFKWRSSLKSHELGCVYEFTKANSGLRWVYVDTDQRRGTEQSLTAPKPEPVLRPLANGTKRPTPSMPYEQHMSGYGPKILHPQGPNVGPLETRTYV</sequence>
<keyword evidence="4" id="KW-0862">Zinc</keyword>
<feature type="region of interest" description="Disordered" evidence="6">
    <location>
        <begin position="218"/>
        <end position="244"/>
    </location>
</feature>
<dbReference type="InterPro" id="IPR036236">
    <property type="entry name" value="Znf_C2H2_sf"/>
</dbReference>
<feature type="compositionally biased region" description="Pro residues" evidence="6">
    <location>
        <begin position="98"/>
        <end position="107"/>
    </location>
</feature>
<dbReference type="InterPro" id="IPR013087">
    <property type="entry name" value="Znf_C2H2_type"/>
</dbReference>
<evidence type="ECO:0000259" key="7">
    <source>
        <dbReference type="PROSITE" id="PS50157"/>
    </source>
</evidence>
<feature type="domain" description="C2H2-type" evidence="7">
    <location>
        <begin position="174"/>
        <end position="203"/>
    </location>
</feature>
<feature type="region of interest" description="Disordered" evidence="6">
    <location>
        <begin position="55"/>
        <end position="78"/>
    </location>
</feature>
<evidence type="ECO:0000313" key="9">
    <source>
        <dbReference type="Proteomes" id="UP000012073"/>
    </source>
</evidence>
<dbReference type="SUPFAM" id="SSF57667">
    <property type="entry name" value="beta-beta-alpha zinc fingers"/>
    <property type="match status" value="1"/>
</dbReference>
<dbReference type="AlphaFoldDB" id="R7QT12"/>
<dbReference type="PROSITE" id="PS00028">
    <property type="entry name" value="ZINC_FINGER_C2H2_1"/>
    <property type="match status" value="1"/>
</dbReference>
<dbReference type="STRING" id="2769.R7QT12"/>
<feature type="domain" description="C2H2-type" evidence="7">
    <location>
        <begin position="144"/>
        <end position="173"/>
    </location>
</feature>
<evidence type="ECO:0000313" key="8">
    <source>
        <dbReference type="EMBL" id="CDF40485.1"/>
    </source>
</evidence>
<dbReference type="GO" id="GO:0000981">
    <property type="term" value="F:DNA-binding transcription factor activity, RNA polymerase II-specific"/>
    <property type="evidence" value="ECO:0007669"/>
    <property type="project" value="TreeGrafter"/>
</dbReference>
<dbReference type="GeneID" id="17318498"/>
<evidence type="ECO:0000256" key="2">
    <source>
        <dbReference type="ARBA" id="ARBA00022737"/>
    </source>
</evidence>
<dbReference type="GO" id="GO:0000978">
    <property type="term" value="F:RNA polymerase II cis-regulatory region sequence-specific DNA binding"/>
    <property type="evidence" value="ECO:0007669"/>
    <property type="project" value="TreeGrafter"/>
</dbReference>
<evidence type="ECO:0000256" key="6">
    <source>
        <dbReference type="SAM" id="MobiDB-lite"/>
    </source>
</evidence>
<accession>R7QT12</accession>
<dbReference type="Gene3D" id="3.30.160.60">
    <property type="entry name" value="Classic Zinc Finger"/>
    <property type="match status" value="2"/>
</dbReference>
<dbReference type="Proteomes" id="UP000012073">
    <property type="component" value="Unassembled WGS sequence"/>
</dbReference>
<keyword evidence="1" id="KW-0479">Metal-binding</keyword>
<keyword evidence="3 5" id="KW-0863">Zinc-finger</keyword>
<feature type="region of interest" description="Disordered" evidence="6">
    <location>
        <begin position="95"/>
        <end position="132"/>
    </location>
</feature>
<gene>
    <name evidence="8" type="ORF">CHC_T00000754001</name>
</gene>
<dbReference type="KEGG" id="ccp:CHC_T00000754001"/>
<organism evidence="8 9">
    <name type="scientific">Chondrus crispus</name>
    <name type="common">Carrageen Irish moss</name>
    <name type="synonym">Polymorpha crispa</name>
    <dbReference type="NCBI Taxonomy" id="2769"/>
    <lineage>
        <taxon>Eukaryota</taxon>
        <taxon>Rhodophyta</taxon>
        <taxon>Florideophyceae</taxon>
        <taxon>Rhodymeniophycidae</taxon>
        <taxon>Gigartinales</taxon>
        <taxon>Gigartinaceae</taxon>
        <taxon>Chondrus</taxon>
    </lineage>
</organism>
<feature type="compositionally biased region" description="Low complexity" evidence="6">
    <location>
        <begin position="60"/>
        <end position="78"/>
    </location>
</feature>
<evidence type="ECO:0000256" key="5">
    <source>
        <dbReference type="PROSITE-ProRule" id="PRU00042"/>
    </source>
</evidence>
<proteinExistence type="predicted"/>
<dbReference type="Gramene" id="CDF40485">
    <property type="protein sequence ID" value="CDF40485"/>
    <property type="gene ID" value="CHC_T00000754001"/>
</dbReference>
<evidence type="ECO:0000256" key="3">
    <source>
        <dbReference type="ARBA" id="ARBA00022771"/>
    </source>
</evidence>
<protein>
    <recommendedName>
        <fullName evidence="7">C2H2-type domain-containing protein</fullName>
    </recommendedName>
</protein>
<name>R7QT12_CHOCR</name>
<dbReference type="RefSeq" id="XP_005710779.1">
    <property type="nucleotide sequence ID" value="XM_005710722.1"/>
</dbReference>
<feature type="compositionally biased region" description="Low complexity" evidence="6">
    <location>
        <begin position="108"/>
        <end position="127"/>
    </location>
</feature>
<reference evidence="9" key="1">
    <citation type="journal article" date="2013" name="Proc. Natl. Acad. Sci. U.S.A.">
        <title>Genome structure and metabolic features in the red seaweed Chondrus crispus shed light on evolution of the Archaeplastida.</title>
        <authorList>
            <person name="Collen J."/>
            <person name="Porcel B."/>
            <person name="Carre W."/>
            <person name="Ball S.G."/>
            <person name="Chaparro C."/>
            <person name="Tonon T."/>
            <person name="Barbeyron T."/>
            <person name="Michel G."/>
            <person name="Noel B."/>
            <person name="Valentin K."/>
            <person name="Elias M."/>
            <person name="Artiguenave F."/>
            <person name="Arun A."/>
            <person name="Aury J.M."/>
            <person name="Barbosa-Neto J.F."/>
            <person name="Bothwell J.H."/>
            <person name="Bouget F.Y."/>
            <person name="Brillet L."/>
            <person name="Cabello-Hurtado F."/>
            <person name="Capella-Gutierrez S."/>
            <person name="Charrier B."/>
            <person name="Cladiere L."/>
            <person name="Cock J.M."/>
            <person name="Coelho S.M."/>
            <person name="Colleoni C."/>
            <person name="Czjzek M."/>
            <person name="Da Silva C."/>
            <person name="Delage L."/>
            <person name="Denoeud F."/>
            <person name="Deschamps P."/>
            <person name="Dittami S.M."/>
            <person name="Gabaldon T."/>
            <person name="Gachon C.M."/>
            <person name="Groisillier A."/>
            <person name="Herve C."/>
            <person name="Jabbari K."/>
            <person name="Katinka M."/>
            <person name="Kloareg B."/>
            <person name="Kowalczyk N."/>
            <person name="Labadie K."/>
            <person name="Leblanc C."/>
            <person name="Lopez P.J."/>
            <person name="McLachlan D.H."/>
            <person name="Meslet-Cladiere L."/>
            <person name="Moustafa A."/>
            <person name="Nehr Z."/>
            <person name="Nyvall Collen P."/>
            <person name="Panaud O."/>
            <person name="Partensky F."/>
            <person name="Poulain J."/>
            <person name="Rensing S.A."/>
            <person name="Rousvoal S."/>
            <person name="Samson G."/>
            <person name="Symeonidi A."/>
            <person name="Weissenbach J."/>
            <person name="Zambounis A."/>
            <person name="Wincker P."/>
            <person name="Boyen C."/>
        </authorList>
    </citation>
    <scope>NUCLEOTIDE SEQUENCE [LARGE SCALE GENOMIC DNA]</scope>
    <source>
        <strain evidence="9">cv. Stackhouse</strain>
    </source>
</reference>
<dbReference type="Pfam" id="PF00096">
    <property type="entry name" value="zf-C2H2"/>
    <property type="match status" value="1"/>
</dbReference>
<dbReference type="PROSITE" id="PS50157">
    <property type="entry name" value="ZINC_FINGER_C2H2_2"/>
    <property type="match status" value="2"/>
</dbReference>
<evidence type="ECO:0000256" key="1">
    <source>
        <dbReference type="ARBA" id="ARBA00022723"/>
    </source>
</evidence>
<dbReference type="EMBL" id="HG002188">
    <property type="protein sequence ID" value="CDF40485.1"/>
    <property type="molecule type" value="Genomic_DNA"/>
</dbReference>
<dbReference type="PANTHER" id="PTHR23235">
    <property type="entry name" value="KRUEPPEL-LIKE TRANSCRIPTION FACTOR"/>
    <property type="match status" value="1"/>
</dbReference>
<dbReference type="PANTHER" id="PTHR23235:SF120">
    <property type="entry name" value="KRUPPEL-LIKE FACTOR 15"/>
    <property type="match status" value="1"/>
</dbReference>